<dbReference type="InterPro" id="IPR036314">
    <property type="entry name" value="SOD_C_sf"/>
</dbReference>
<dbReference type="SUPFAM" id="SSF46609">
    <property type="entry name" value="Fe,Mn superoxide dismutase (SOD), N-terminal domain"/>
    <property type="match status" value="1"/>
</dbReference>
<evidence type="ECO:0000256" key="10">
    <source>
        <dbReference type="RuleBase" id="RU000414"/>
    </source>
</evidence>
<gene>
    <name evidence="15" type="primary">LOC103506397</name>
</gene>
<dbReference type="GO" id="GO:0005739">
    <property type="term" value="C:mitochondrion"/>
    <property type="evidence" value="ECO:0007669"/>
    <property type="project" value="TreeGrafter"/>
</dbReference>
<dbReference type="STRING" id="121845.A0A1S3CW15"/>
<evidence type="ECO:0000313" key="14">
    <source>
        <dbReference type="Proteomes" id="UP000079169"/>
    </source>
</evidence>
<evidence type="ECO:0000259" key="12">
    <source>
        <dbReference type="Pfam" id="PF00081"/>
    </source>
</evidence>
<dbReference type="InterPro" id="IPR050265">
    <property type="entry name" value="Fe/Mn_Superoxide_Dismutase"/>
</dbReference>
<dbReference type="OrthoDB" id="239262at2759"/>
<dbReference type="InterPro" id="IPR019833">
    <property type="entry name" value="Mn/Fe_SOD_BS"/>
</dbReference>
<evidence type="ECO:0000256" key="3">
    <source>
        <dbReference type="ARBA" id="ARBA00008714"/>
    </source>
</evidence>
<dbReference type="Gene3D" id="1.10.287.990">
    <property type="entry name" value="Fe,Mn superoxide dismutase (SOD) domain"/>
    <property type="match status" value="1"/>
</dbReference>
<feature type="domain" description="Manganese/iron superoxide dismutase C-terminal" evidence="13">
    <location>
        <begin position="114"/>
        <end position="216"/>
    </location>
</feature>
<dbReference type="InterPro" id="IPR001189">
    <property type="entry name" value="Mn/Fe_SOD"/>
</dbReference>
<feature type="domain" description="Manganese/iron superoxide dismutase N-terminal" evidence="12">
    <location>
        <begin position="29"/>
        <end position="107"/>
    </location>
</feature>
<evidence type="ECO:0000259" key="13">
    <source>
        <dbReference type="Pfam" id="PF02777"/>
    </source>
</evidence>
<dbReference type="GO" id="GO:0004784">
    <property type="term" value="F:superoxide dismutase activity"/>
    <property type="evidence" value="ECO:0007669"/>
    <property type="project" value="UniProtKB-EC"/>
</dbReference>
<feature type="chain" id="PRO_5010197034" description="Superoxide dismutase" evidence="11">
    <location>
        <begin position="21"/>
        <end position="224"/>
    </location>
</feature>
<reference evidence="15" key="1">
    <citation type="submission" date="2025-08" db="UniProtKB">
        <authorList>
            <consortium name="RefSeq"/>
        </authorList>
    </citation>
    <scope>IDENTIFICATION</scope>
</reference>
<feature type="binding site" evidence="9">
    <location>
        <position position="52"/>
    </location>
    <ligand>
        <name>Mn(2+)</name>
        <dbReference type="ChEBI" id="CHEBI:29035"/>
    </ligand>
</feature>
<dbReference type="InterPro" id="IPR036324">
    <property type="entry name" value="Mn/Fe_SOD_N_sf"/>
</dbReference>
<dbReference type="FunFam" id="3.55.40.20:FF:000002">
    <property type="entry name" value="Superoxide dismutase"/>
    <property type="match status" value="1"/>
</dbReference>
<dbReference type="SUPFAM" id="SSF54719">
    <property type="entry name" value="Fe,Mn superoxide dismutase (SOD), C-terminal domain"/>
    <property type="match status" value="1"/>
</dbReference>
<dbReference type="PANTHER" id="PTHR11404">
    <property type="entry name" value="SUPEROXIDE DISMUTASE 2"/>
    <property type="match status" value="1"/>
</dbReference>
<dbReference type="RefSeq" id="XP_008469001.1">
    <property type="nucleotide sequence ID" value="XM_008470779.3"/>
</dbReference>
<comment type="similarity">
    <text evidence="3 10">Belongs to the iron/manganese superoxide dismutase family.</text>
</comment>
<dbReference type="GO" id="GO:0030145">
    <property type="term" value="F:manganese ion binding"/>
    <property type="evidence" value="ECO:0007669"/>
    <property type="project" value="TreeGrafter"/>
</dbReference>
<dbReference type="FunFam" id="1.10.287.990:FF:000001">
    <property type="entry name" value="Superoxide dismutase"/>
    <property type="match status" value="1"/>
</dbReference>
<dbReference type="Pfam" id="PF02777">
    <property type="entry name" value="Sod_Fe_C"/>
    <property type="match status" value="1"/>
</dbReference>
<name>A0A1S3CW15_DIACI</name>
<dbReference type="PIRSF" id="PIRSF000349">
    <property type="entry name" value="SODismutase"/>
    <property type="match status" value="1"/>
</dbReference>
<dbReference type="KEGG" id="dci:103506397"/>
<evidence type="ECO:0000256" key="11">
    <source>
        <dbReference type="SAM" id="SignalP"/>
    </source>
</evidence>
<feature type="binding site" evidence="9">
    <location>
        <position position="188"/>
    </location>
    <ligand>
        <name>Mn(2+)</name>
        <dbReference type="ChEBI" id="CHEBI:29035"/>
    </ligand>
</feature>
<evidence type="ECO:0000256" key="5">
    <source>
        <dbReference type="ARBA" id="ARBA00022723"/>
    </source>
</evidence>
<feature type="binding site" evidence="9">
    <location>
        <position position="184"/>
    </location>
    <ligand>
        <name>Mn(2+)</name>
        <dbReference type="ChEBI" id="CHEBI:29035"/>
    </ligand>
</feature>
<keyword evidence="6 10" id="KW-0560">Oxidoreductase</keyword>
<keyword evidence="11" id="KW-0732">Signal</keyword>
<dbReference type="Pfam" id="PF00081">
    <property type="entry name" value="Sod_Fe_N"/>
    <property type="match status" value="1"/>
</dbReference>
<feature type="signal peptide" evidence="11">
    <location>
        <begin position="1"/>
        <end position="20"/>
    </location>
</feature>
<dbReference type="CTD" id="6648"/>
<keyword evidence="14" id="KW-1185">Reference proteome</keyword>
<dbReference type="PANTHER" id="PTHR11404:SF6">
    <property type="entry name" value="SUPEROXIDE DISMUTASE [MN], MITOCHONDRIAL"/>
    <property type="match status" value="1"/>
</dbReference>
<keyword evidence="5 9" id="KW-0479">Metal-binding</keyword>
<accession>A0A1S3CW15</accession>
<dbReference type="InterPro" id="IPR019832">
    <property type="entry name" value="Mn/Fe_SOD_C"/>
</dbReference>
<sequence>MLKSSFLVVVLSVLIEKIVTSPILQGPIELPKLDYGYKDLEPVINSEIMELHHSKHHQTYVTNYNAALEKLKAAVANNDASAIVQLGPALKFNGGGHINHALFWKMLNKNGGKPSDDLSNAIKASFGSLDKLKDELTAASVGIQGSGWGWLGYDPKSKSLKIATTANQDPLFETTGLKPLFGIDVWEHAYYLQYKNVRPNYVKAIYDIMNWNYINELYAKAKSS</sequence>
<comment type="cofactor">
    <cofactor evidence="1">
        <name>Mn(2+)</name>
        <dbReference type="ChEBI" id="CHEBI:29035"/>
    </cofactor>
</comment>
<dbReference type="Gene3D" id="3.55.40.20">
    <property type="entry name" value="Iron/manganese superoxide dismutase, C-terminal domain"/>
    <property type="match status" value="1"/>
</dbReference>
<dbReference type="PRINTS" id="PR01703">
    <property type="entry name" value="MNSODISMTASE"/>
</dbReference>
<organism evidence="14 15">
    <name type="scientific">Diaphorina citri</name>
    <name type="common">Asian citrus psyllid</name>
    <dbReference type="NCBI Taxonomy" id="121845"/>
    <lineage>
        <taxon>Eukaryota</taxon>
        <taxon>Metazoa</taxon>
        <taxon>Ecdysozoa</taxon>
        <taxon>Arthropoda</taxon>
        <taxon>Hexapoda</taxon>
        <taxon>Insecta</taxon>
        <taxon>Pterygota</taxon>
        <taxon>Neoptera</taxon>
        <taxon>Paraneoptera</taxon>
        <taxon>Hemiptera</taxon>
        <taxon>Sternorrhyncha</taxon>
        <taxon>Psylloidea</taxon>
        <taxon>Psyllidae</taxon>
        <taxon>Diaphorininae</taxon>
        <taxon>Diaphorina</taxon>
    </lineage>
</organism>
<evidence type="ECO:0000256" key="8">
    <source>
        <dbReference type="ARBA" id="ARBA00049204"/>
    </source>
</evidence>
<dbReference type="AlphaFoldDB" id="A0A1S3CW15"/>
<dbReference type="PaxDb" id="121845-A0A1S3CW15"/>
<evidence type="ECO:0000256" key="4">
    <source>
        <dbReference type="ARBA" id="ARBA00012682"/>
    </source>
</evidence>
<evidence type="ECO:0000256" key="7">
    <source>
        <dbReference type="ARBA" id="ARBA00023211"/>
    </source>
</evidence>
<comment type="function">
    <text evidence="10">Destroys radicals which are normally produced within the cells and which are toxic to biological systems.</text>
</comment>
<dbReference type="EC" id="1.15.1.1" evidence="4 10"/>
<proteinExistence type="inferred from homology"/>
<evidence type="ECO:0000313" key="15">
    <source>
        <dbReference type="RefSeq" id="XP_008469001.1"/>
    </source>
</evidence>
<feature type="binding site" evidence="9">
    <location>
        <position position="100"/>
    </location>
    <ligand>
        <name>Mn(2+)</name>
        <dbReference type="ChEBI" id="CHEBI:29035"/>
    </ligand>
</feature>
<dbReference type="InterPro" id="IPR019831">
    <property type="entry name" value="Mn/Fe_SOD_N"/>
</dbReference>
<comment type="catalytic activity">
    <reaction evidence="8 10">
        <text>2 superoxide + 2 H(+) = H2O2 + O2</text>
        <dbReference type="Rhea" id="RHEA:20696"/>
        <dbReference type="ChEBI" id="CHEBI:15378"/>
        <dbReference type="ChEBI" id="CHEBI:15379"/>
        <dbReference type="ChEBI" id="CHEBI:16240"/>
        <dbReference type="ChEBI" id="CHEBI:18421"/>
        <dbReference type="EC" id="1.15.1.1"/>
    </reaction>
</comment>
<dbReference type="PROSITE" id="PS00088">
    <property type="entry name" value="SOD_MN"/>
    <property type="match status" value="1"/>
</dbReference>
<dbReference type="GeneID" id="103506397"/>
<dbReference type="Proteomes" id="UP000079169">
    <property type="component" value="Unplaced"/>
</dbReference>
<protein>
    <recommendedName>
        <fullName evidence="4 10">Superoxide dismutase</fullName>
        <ecNumber evidence="4 10">1.15.1.1</ecNumber>
    </recommendedName>
</protein>
<evidence type="ECO:0000256" key="9">
    <source>
        <dbReference type="PIRSR" id="PIRSR000349-1"/>
    </source>
</evidence>
<keyword evidence="7" id="KW-0464">Manganese</keyword>
<evidence type="ECO:0000256" key="1">
    <source>
        <dbReference type="ARBA" id="ARBA00001936"/>
    </source>
</evidence>
<evidence type="ECO:0000256" key="6">
    <source>
        <dbReference type="ARBA" id="ARBA00023002"/>
    </source>
</evidence>
<comment type="function">
    <text evidence="2">Destroys superoxide anion radicals which are normally produced within the cells and which are toxic to biological systems.</text>
</comment>
<evidence type="ECO:0000256" key="2">
    <source>
        <dbReference type="ARBA" id="ARBA00002170"/>
    </source>
</evidence>